<comment type="caution">
    <text evidence="2">The sequence shown here is derived from an EMBL/GenBank/DDBJ whole genome shotgun (WGS) entry which is preliminary data.</text>
</comment>
<evidence type="ECO:0000313" key="2">
    <source>
        <dbReference type="EMBL" id="PRX96066.1"/>
    </source>
</evidence>
<keyword evidence="3" id="KW-1185">Reference proteome</keyword>
<organism evidence="2 3">
    <name type="scientific">Allonocardiopsis opalescens</name>
    <dbReference type="NCBI Taxonomy" id="1144618"/>
    <lineage>
        <taxon>Bacteria</taxon>
        <taxon>Bacillati</taxon>
        <taxon>Actinomycetota</taxon>
        <taxon>Actinomycetes</taxon>
        <taxon>Streptosporangiales</taxon>
        <taxon>Allonocardiopsis</taxon>
    </lineage>
</organism>
<sequence length="79" mass="8550">MAEQTPEPEYRRNPDGSITTSMDLDADGVEETVTAKGRTREDGTVEVEIDVNGDGRPDAVASDDNKDGEITLDEVRPAE</sequence>
<dbReference type="EMBL" id="PVZC01000008">
    <property type="protein sequence ID" value="PRX96066.1"/>
    <property type="molecule type" value="Genomic_DNA"/>
</dbReference>
<feature type="compositionally biased region" description="Basic and acidic residues" evidence="1">
    <location>
        <begin position="53"/>
        <end position="79"/>
    </location>
</feature>
<evidence type="ECO:0008006" key="4">
    <source>
        <dbReference type="Google" id="ProtNLM"/>
    </source>
</evidence>
<dbReference type="InterPro" id="IPR018247">
    <property type="entry name" value="EF_Hand_1_Ca_BS"/>
</dbReference>
<accession>A0A2T0PXE7</accession>
<feature type="region of interest" description="Disordered" evidence="1">
    <location>
        <begin position="1"/>
        <end position="79"/>
    </location>
</feature>
<dbReference type="PROSITE" id="PS00018">
    <property type="entry name" value="EF_HAND_1"/>
    <property type="match status" value="1"/>
</dbReference>
<dbReference type="AlphaFoldDB" id="A0A2T0PXE7"/>
<name>A0A2T0PXE7_9ACTN</name>
<protein>
    <recommendedName>
        <fullName evidence="4">EF hand domain-containing protein</fullName>
    </recommendedName>
</protein>
<proteinExistence type="predicted"/>
<dbReference type="Proteomes" id="UP000237846">
    <property type="component" value="Unassembled WGS sequence"/>
</dbReference>
<evidence type="ECO:0000313" key="3">
    <source>
        <dbReference type="Proteomes" id="UP000237846"/>
    </source>
</evidence>
<reference evidence="2 3" key="1">
    <citation type="submission" date="2018-03" db="EMBL/GenBank/DDBJ databases">
        <title>Genomic Encyclopedia of Archaeal and Bacterial Type Strains, Phase II (KMG-II): from individual species to whole genera.</title>
        <authorList>
            <person name="Goeker M."/>
        </authorList>
    </citation>
    <scope>NUCLEOTIDE SEQUENCE [LARGE SCALE GENOMIC DNA]</scope>
    <source>
        <strain evidence="2 3">DSM 45601</strain>
    </source>
</reference>
<dbReference type="RefSeq" id="WP_106250671.1">
    <property type="nucleotide sequence ID" value="NZ_PVZC01000008.1"/>
</dbReference>
<gene>
    <name evidence="2" type="ORF">CLV72_10870</name>
</gene>
<evidence type="ECO:0000256" key="1">
    <source>
        <dbReference type="SAM" id="MobiDB-lite"/>
    </source>
</evidence>